<evidence type="ECO:0000313" key="4">
    <source>
        <dbReference type="EMBL" id="CAE8644374.1"/>
    </source>
</evidence>
<dbReference type="AlphaFoldDB" id="A0A813I3Z1"/>
<dbReference type="GO" id="GO:0004364">
    <property type="term" value="F:glutathione transferase activity"/>
    <property type="evidence" value="ECO:0007669"/>
    <property type="project" value="InterPro"/>
</dbReference>
<dbReference type="SFLD" id="SFLDG01205">
    <property type="entry name" value="AMPS.1"/>
    <property type="match status" value="1"/>
</dbReference>
<dbReference type="EMBL" id="CAJNNW010002547">
    <property type="protein sequence ID" value="CAE8644374.1"/>
    <property type="molecule type" value="Genomic_DNA"/>
</dbReference>
<dbReference type="PRINTS" id="PR01266">
    <property type="entry name" value="GSTRNSFRASEA"/>
</dbReference>
<evidence type="ECO:0000256" key="1">
    <source>
        <dbReference type="ARBA" id="ARBA00011055"/>
    </source>
</evidence>
<dbReference type="GO" id="GO:0006749">
    <property type="term" value="P:glutathione metabolic process"/>
    <property type="evidence" value="ECO:0007669"/>
    <property type="project" value="TreeGrafter"/>
</dbReference>
<dbReference type="Gene3D" id="3.40.30.10">
    <property type="entry name" value="Glutaredoxin"/>
    <property type="match status" value="1"/>
</dbReference>
<dbReference type="PANTHER" id="PTHR11571:SF230">
    <property type="entry name" value="GLUTATHIONE TRANSFERASE"/>
    <property type="match status" value="1"/>
</dbReference>
<dbReference type="InterPro" id="IPR004045">
    <property type="entry name" value="Glutathione_S-Trfase_N"/>
</dbReference>
<evidence type="ECO:0000259" key="2">
    <source>
        <dbReference type="PROSITE" id="PS50404"/>
    </source>
</evidence>
<evidence type="ECO:0000259" key="3">
    <source>
        <dbReference type="PROSITE" id="PS50405"/>
    </source>
</evidence>
<dbReference type="InterPro" id="IPR036249">
    <property type="entry name" value="Thioredoxin-like_sf"/>
</dbReference>
<dbReference type="SFLD" id="SFLDG00363">
    <property type="entry name" value="AMPS_(cytGST):_Alpha-__Mu-__Pi"/>
    <property type="match status" value="1"/>
</dbReference>
<dbReference type="SUPFAM" id="SSF52833">
    <property type="entry name" value="Thioredoxin-like"/>
    <property type="match status" value="1"/>
</dbReference>
<feature type="domain" description="GST N-terminal" evidence="2">
    <location>
        <begin position="9"/>
        <end position="89"/>
    </location>
</feature>
<comment type="caution">
    <text evidence="4">The sequence shown here is derived from an EMBL/GenBank/DDBJ whole genome shotgun (WGS) entry which is preliminary data.</text>
</comment>
<dbReference type="SUPFAM" id="SSF47616">
    <property type="entry name" value="GST C-terminal domain-like"/>
    <property type="match status" value="1"/>
</dbReference>
<feature type="domain" description="GST C-terminal" evidence="3">
    <location>
        <begin position="91"/>
        <end position="210"/>
    </location>
</feature>
<evidence type="ECO:0000313" key="5">
    <source>
        <dbReference type="Proteomes" id="UP000626109"/>
    </source>
</evidence>
<proteinExistence type="inferred from homology"/>
<sequence>MASIGQKSEAVTLTYFHGWGLAEQARWVLAAAGIEFQNVCLDTPEDLKALRDQGDLLFGQLPLLRIDGLRLVQSQAIVRYVAHKVGLSGATPAEAALVDMVAEAAKDCRGPVTGFPFASDKAAHLAQLPATFEKYFPKFEAALATSGSGHVLASGRLSYADVFLAELVEEYEVMQPGCSVPFPLLAANHATVTSLPPMKAYLASANRFPFPHGDLCTAYVANIQAVLR</sequence>
<dbReference type="InterPro" id="IPR050213">
    <property type="entry name" value="GST_superfamily"/>
</dbReference>
<dbReference type="Pfam" id="PF02798">
    <property type="entry name" value="GST_N"/>
    <property type="match status" value="1"/>
</dbReference>
<dbReference type="Pfam" id="PF14497">
    <property type="entry name" value="GST_C_3"/>
    <property type="match status" value="1"/>
</dbReference>
<dbReference type="PROSITE" id="PS50405">
    <property type="entry name" value="GST_CTER"/>
    <property type="match status" value="1"/>
</dbReference>
<dbReference type="InterPro" id="IPR010987">
    <property type="entry name" value="Glutathione-S-Trfase_C-like"/>
</dbReference>
<dbReference type="PROSITE" id="PS50404">
    <property type="entry name" value="GST_NTER"/>
    <property type="match status" value="1"/>
</dbReference>
<reference evidence="4" key="1">
    <citation type="submission" date="2021-02" db="EMBL/GenBank/DDBJ databases">
        <authorList>
            <person name="Dougan E. K."/>
            <person name="Rhodes N."/>
            <person name="Thang M."/>
            <person name="Chan C."/>
        </authorList>
    </citation>
    <scope>NUCLEOTIDE SEQUENCE</scope>
</reference>
<evidence type="ECO:0008006" key="6">
    <source>
        <dbReference type="Google" id="ProtNLM"/>
    </source>
</evidence>
<dbReference type="InterPro" id="IPR040079">
    <property type="entry name" value="Glutathione_S-Trfase"/>
</dbReference>
<dbReference type="PANTHER" id="PTHR11571">
    <property type="entry name" value="GLUTATHIONE S-TRANSFERASE"/>
    <property type="match status" value="1"/>
</dbReference>
<gene>
    <name evidence="4" type="ORF">PGLA2088_LOCUS3019</name>
</gene>
<dbReference type="Gene3D" id="1.20.1050.10">
    <property type="match status" value="1"/>
</dbReference>
<dbReference type="InterPro" id="IPR003080">
    <property type="entry name" value="GST_alpha"/>
</dbReference>
<dbReference type="SFLD" id="SFLDS00019">
    <property type="entry name" value="Glutathione_Transferase_(cytos"/>
    <property type="match status" value="1"/>
</dbReference>
<organism evidence="4 5">
    <name type="scientific">Polarella glacialis</name>
    <name type="common">Dinoflagellate</name>
    <dbReference type="NCBI Taxonomy" id="89957"/>
    <lineage>
        <taxon>Eukaryota</taxon>
        <taxon>Sar</taxon>
        <taxon>Alveolata</taxon>
        <taxon>Dinophyceae</taxon>
        <taxon>Suessiales</taxon>
        <taxon>Suessiaceae</taxon>
        <taxon>Polarella</taxon>
    </lineage>
</organism>
<dbReference type="InterPro" id="IPR004046">
    <property type="entry name" value="GST_C"/>
</dbReference>
<dbReference type="InterPro" id="IPR036282">
    <property type="entry name" value="Glutathione-S-Trfase_C_sf"/>
</dbReference>
<comment type="similarity">
    <text evidence="1">Belongs to the GST superfamily. Alpha family.</text>
</comment>
<dbReference type="Proteomes" id="UP000626109">
    <property type="component" value="Unassembled WGS sequence"/>
</dbReference>
<accession>A0A813I3Z1</accession>
<protein>
    <recommendedName>
        <fullName evidence="6">Glutathione transferase</fullName>
    </recommendedName>
</protein>
<name>A0A813I3Z1_POLGL</name>